<evidence type="ECO:0000313" key="3">
    <source>
        <dbReference type="Proteomes" id="UP001357223"/>
    </source>
</evidence>
<evidence type="ECO:0000259" key="1">
    <source>
        <dbReference type="Pfam" id="PF25250"/>
    </source>
</evidence>
<feature type="domain" description="DUF7852" evidence="1">
    <location>
        <begin position="7"/>
        <end position="131"/>
    </location>
</feature>
<dbReference type="InterPro" id="IPR054845">
    <property type="entry name" value="Exosporium_prot_C"/>
</dbReference>
<sequence length="263" mass="30291">MSEEHKKECVDLNISSTLDEVDSEETEPITAHGTVLAHVPITLAQRTITTSLSANIHFDDPVLEIKDVKKRVKIIQCSLILDPVTEPEDVFEPADARLFIRGFVRKNFQYASPTYRDSDNCITSEMKSHTIDVPFEVSTVIPADEFISPPQRPVLNTRFEYEFFRSQKLGKGFPEKDRFLSSDLSQFHQLSTQNYNQFPFCELISSKISEWDEAIDRRPLHGEEWFEEGFFHEMVEKMVLTITIKVLQNQQVFVTVATPPTIF</sequence>
<dbReference type="InterPro" id="IPR057174">
    <property type="entry name" value="DUF7852"/>
</dbReference>
<dbReference type="Proteomes" id="UP001357223">
    <property type="component" value="Chromosome"/>
</dbReference>
<reference evidence="2 3" key="1">
    <citation type="submission" date="2023-10" db="EMBL/GenBank/DDBJ databases">
        <title>Niallia locisalis sp.nov. isolated from a salt pond sample.</title>
        <authorList>
            <person name="Li X.-J."/>
            <person name="Dong L."/>
        </authorList>
    </citation>
    <scope>NUCLEOTIDE SEQUENCE [LARGE SCALE GENOMIC DNA]</scope>
    <source>
        <strain evidence="2 3">DSM 29761</strain>
    </source>
</reference>
<dbReference type="EMBL" id="CP137640">
    <property type="protein sequence ID" value="WVX83353.1"/>
    <property type="molecule type" value="Genomic_DNA"/>
</dbReference>
<gene>
    <name evidence="2" type="ORF">R4Z09_10325</name>
</gene>
<dbReference type="RefSeq" id="WP_338452238.1">
    <property type="nucleotide sequence ID" value="NZ_CP137640.1"/>
</dbReference>
<keyword evidence="3" id="KW-1185">Reference proteome</keyword>
<organism evidence="2 3">
    <name type="scientific">Niallia oryzisoli</name>
    <dbReference type="NCBI Taxonomy" id="1737571"/>
    <lineage>
        <taxon>Bacteria</taxon>
        <taxon>Bacillati</taxon>
        <taxon>Bacillota</taxon>
        <taxon>Bacilli</taxon>
        <taxon>Bacillales</taxon>
        <taxon>Bacillaceae</taxon>
        <taxon>Niallia</taxon>
    </lineage>
</organism>
<proteinExistence type="predicted"/>
<dbReference type="Pfam" id="PF25250">
    <property type="entry name" value="DUF7852"/>
    <property type="match status" value="1"/>
</dbReference>
<name>A0ABZ2CII2_9BACI</name>
<dbReference type="NCBIfam" id="NF045794">
    <property type="entry name" value="CsxC_fam"/>
    <property type="match status" value="1"/>
</dbReference>
<evidence type="ECO:0000313" key="2">
    <source>
        <dbReference type="EMBL" id="WVX83353.1"/>
    </source>
</evidence>
<accession>A0ABZ2CII2</accession>
<protein>
    <submittedName>
        <fullName evidence="2">DUF3794 domain-containing protein</fullName>
    </submittedName>
</protein>